<proteinExistence type="predicted"/>
<gene>
    <name evidence="1" type="ORF">ACFO8Q_17555</name>
</gene>
<protein>
    <submittedName>
        <fullName evidence="1">CD1247 N-terminal domain-containing protein</fullName>
    </submittedName>
</protein>
<dbReference type="RefSeq" id="WP_380027326.1">
    <property type="nucleotide sequence ID" value="NZ_JBHSHC010000119.1"/>
</dbReference>
<sequence>MHQLKERMAYIKGLTSGLDVNRNTPEGRVLLEIIDLMDAVIHSVDRLNIHQEDLEEYVSAIDEDLTDLENDFYGEYDDEDIDVYEVYEDEDGEQDDDIEYLEMECPNCQETVFVDCTVFDDDDVVEVLCPECHETILVNDDSPVTTS</sequence>
<reference evidence="2" key="1">
    <citation type="journal article" date="2019" name="Int. J. Syst. Evol. Microbiol.">
        <title>The Global Catalogue of Microorganisms (GCM) 10K type strain sequencing project: providing services to taxonomists for standard genome sequencing and annotation.</title>
        <authorList>
            <consortium name="The Broad Institute Genomics Platform"/>
            <consortium name="The Broad Institute Genome Sequencing Center for Infectious Disease"/>
            <person name="Wu L."/>
            <person name="Ma J."/>
        </authorList>
    </citation>
    <scope>NUCLEOTIDE SEQUENCE [LARGE SCALE GENOMIC DNA]</scope>
    <source>
        <strain evidence="2">WYCCWR 12678</strain>
    </source>
</reference>
<comment type="caution">
    <text evidence="1">The sequence shown here is derived from an EMBL/GenBank/DDBJ whole genome shotgun (WGS) entry which is preliminary data.</text>
</comment>
<evidence type="ECO:0000313" key="2">
    <source>
        <dbReference type="Proteomes" id="UP001596002"/>
    </source>
</evidence>
<dbReference type="Proteomes" id="UP001596002">
    <property type="component" value="Unassembled WGS sequence"/>
</dbReference>
<dbReference type="EMBL" id="JBHSHC010000119">
    <property type="protein sequence ID" value="MFC4769140.1"/>
    <property type="molecule type" value="Genomic_DNA"/>
</dbReference>
<accession>A0ABV9Q512</accession>
<organism evidence="1 2">
    <name type="scientific">Effusibacillus consociatus</name>
    <dbReference type="NCBI Taxonomy" id="1117041"/>
    <lineage>
        <taxon>Bacteria</taxon>
        <taxon>Bacillati</taxon>
        <taxon>Bacillota</taxon>
        <taxon>Bacilli</taxon>
        <taxon>Bacillales</taxon>
        <taxon>Alicyclobacillaceae</taxon>
        <taxon>Effusibacillus</taxon>
    </lineage>
</organism>
<dbReference type="InterPro" id="IPR054688">
    <property type="entry name" value="CD1247_N"/>
</dbReference>
<name>A0ABV9Q512_9BACL</name>
<keyword evidence="2" id="KW-1185">Reference proteome</keyword>
<evidence type="ECO:0000313" key="1">
    <source>
        <dbReference type="EMBL" id="MFC4769140.1"/>
    </source>
</evidence>
<dbReference type="NCBIfam" id="NF045650">
    <property type="entry name" value="CD1247_Nterm"/>
    <property type="match status" value="1"/>
</dbReference>